<keyword evidence="3 4" id="KW-0804">Transcription</keyword>
<dbReference type="InterPro" id="IPR036390">
    <property type="entry name" value="WH_DNA-bd_sf"/>
</dbReference>
<dbReference type="Pfam" id="PF12802">
    <property type="entry name" value="MarR_2"/>
    <property type="match status" value="1"/>
</dbReference>
<feature type="domain" description="HTH marR-type" evidence="5">
    <location>
        <begin position="36"/>
        <end position="82"/>
    </location>
</feature>
<dbReference type="RefSeq" id="WP_353985310.1">
    <property type="nucleotide sequence ID" value="NZ_JBEWLY010000024.1"/>
</dbReference>
<dbReference type="Gene3D" id="1.10.10.10">
    <property type="entry name" value="Winged helix-like DNA-binding domain superfamily/Winged helix DNA-binding domain"/>
    <property type="match status" value="1"/>
</dbReference>
<organism evidence="6 7">
    <name type="scientific">Novosphingobium kalidii</name>
    <dbReference type="NCBI Taxonomy" id="3230299"/>
    <lineage>
        <taxon>Bacteria</taxon>
        <taxon>Pseudomonadati</taxon>
        <taxon>Pseudomonadota</taxon>
        <taxon>Alphaproteobacteria</taxon>
        <taxon>Sphingomonadales</taxon>
        <taxon>Sphingomonadaceae</taxon>
        <taxon>Novosphingobium</taxon>
    </lineage>
</organism>
<dbReference type="InterPro" id="IPR026282">
    <property type="entry name" value="MJ1563"/>
</dbReference>
<proteinExistence type="inferred from homology"/>
<dbReference type="SUPFAM" id="SSF46785">
    <property type="entry name" value="Winged helix' DNA-binding domain"/>
    <property type="match status" value="1"/>
</dbReference>
<dbReference type="PANTHER" id="PTHR38465:SF1">
    <property type="entry name" value="HTH-TYPE TRANSCRIPTIONAL REGULATOR MJ1563-RELATED"/>
    <property type="match status" value="1"/>
</dbReference>
<evidence type="ECO:0000259" key="5">
    <source>
        <dbReference type="Pfam" id="PF12802"/>
    </source>
</evidence>
<comment type="caution">
    <text evidence="6">The sequence shown here is derived from an EMBL/GenBank/DDBJ whole genome shotgun (WGS) entry which is preliminary data.</text>
</comment>
<dbReference type="InterPro" id="IPR036388">
    <property type="entry name" value="WH-like_DNA-bd_sf"/>
</dbReference>
<evidence type="ECO:0000256" key="3">
    <source>
        <dbReference type="ARBA" id="ARBA00023163"/>
    </source>
</evidence>
<dbReference type="PANTHER" id="PTHR38465">
    <property type="entry name" value="HTH-TYPE TRANSCRIPTIONAL REGULATOR MJ1563-RELATED"/>
    <property type="match status" value="1"/>
</dbReference>
<dbReference type="Proteomes" id="UP001548713">
    <property type="component" value="Unassembled WGS sequence"/>
</dbReference>
<protein>
    <recommendedName>
        <fullName evidence="4">HTH-type transcriptional regulator</fullName>
    </recommendedName>
</protein>
<comment type="similarity">
    <text evidence="4">Belongs to the GbsR family.</text>
</comment>
<evidence type="ECO:0000256" key="4">
    <source>
        <dbReference type="PIRNR" id="PIRNR006707"/>
    </source>
</evidence>
<keyword evidence="1 4" id="KW-0805">Transcription regulation</keyword>
<evidence type="ECO:0000313" key="7">
    <source>
        <dbReference type="Proteomes" id="UP001548713"/>
    </source>
</evidence>
<reference evidence="6 7" key="1">
    <citation type="submission" date="2024-07" db="EMBL/GenBank/DDBJ databases">
        <title>Novosphingobium kalidii RD2P27.</title>
        <authorList>
            <person name="Sun J.-Q."/>
        </authorList>
    </citation>
    <scope>NUCLEOTIDE SEQUENCE [LARGE SCALE GENOMIC DNA]</scope>
    <source>
        <strain evidence="6 7">RD2P27</strain>
    </source>
</reference>
<keyword evidence="7" id="KW-1185">Reference proteome</keyword>
<gene>
    <name evidence="6" type="ORF">ABVV53_15320</name>
</gene>
<dbReference type="EMBL" id="JBEWLY010000024">
    <property type="protein sequence ID" value="MET1756815.1"/>
    <property type="molecule type" value="Genomic_DNA"/>
</dbReference>
<dbReference type="PIRSF" id="PIRSF006707">
    <property type="entry name" value="MJ1563"/>
    <property type="match status" value="1"/>
</dbReference>
<accession>A0ABV2D4P7</accession>
<name>A0ABV2D4P7_9SPHN</name>
<dbReference type="CDD" id="cd00090">
    <property type="entry name" value="HTH_ARSR"/>
    <property type="match status" value="1"/>
</dbReference>
<dbReference type="InterPro" id="IPR011991">
    <property type="entry name" value="ArsR-like_HTH"/>
</dbReference>
<dbReference type="InterPro" id="IPR052362">
    <property type="entry name" value="HTH-GbsR_regulator"/>
</dbReference>
<evidence type="ECO:0000256" key="1">
    <source>
        <dbReference type="ARBA" id="ARBA00023015"/>
    </source>
</evidence>
<evidence type="ECO:0000256" key="2">
    <source>
        <dbReference type="ARBA" id="ARBA00023125"/>
    </source>
</evidence>
<evidence type="ECO:0000313" key="6">
    <source>
        <dbReference type="EMBL" id="MET1756815.1"/>
    </source>
</evidence>
<dbReference type="InterPro" id="IPR000835">
    <property type="entry name" value="HTH_MarR-typ"/>
</dbReference>
<sequence length="158" mass="18352">MLTKQNEKAIDRFVERLGLMSERNGSTRTLGRIFAILMTADRPLSFSEIAQRLQISRGGMSMNARSLVEQRLIERVSLPGERQDYFQLPQDLWRRLFERRMRQDKELFDTTMQLMNEDASLSADVRKDLDQLTRVLQLSLEARSKLMETLSVSAADPE</sequence>
<keyword evidence="2 4" id="KW-0238">DNA-binding</keyword>